<feature type="transmembrane region" description="Helical" evidence="6">
    <location>
        <begin position="130"/>
        <end position="152"/>
    </location>
</feature>
<proteinExistence type="inferred from homology"/>
<evidence type="ECO:0000313" key="7">
    <source>
        <dbReference type="Ensembl" id="ENSGACP00000030455.1"/>
    </source>
</evidence>
<reference evidence="7 8" key="1">
    <citation type="journal article" date="2021" name="G3 (Bethesda)">
        <title>Improved contiguity of the threespine stickleback genome using long-read sequencing.</title>
        <authorList>
            <person name="Nath S."/>
            <person name="Shaw D.E."/>
            <person name="White M.A."/>
        </authorList>
    </citation>
    <scope>NUCLEOTIDE SEQUENCE [LARGE SCALE GENOMIC DNA]</scope>
    <source>
        <strain evidence="7 8">Lake Benthic</strain>
    </source>
</reference>
<reference evidence="7" key="2">
    <citation type="submission" date="2025-08" db="UniProtKB">
        <authorList>
            <consortium name="Ensembl"/>
        </authorList>
    </citation>
    <scope>IDENTIFICATION</scope>
</reference>
<protein>
    <submittedName>
        <fullName evidence="7">Clarin 3</fullName>
    </submittedName>
</protein>
<dbReference type="GeneTree" id="ENSGT00850000132319"/>
<evidence type="ECO:0000256" key="1">
    <source>
        <dbReference type="ARBA" id="ARBA00004141"/>
    </source>
</evidence>
<evidence type="ECO:0000313" key="8">
    <source>
        <dbReference type="Proteomes" id="UP000007635"/>
    </source>
</evidence>
<keyword evidence="5 6" id="KW-0472">Membrane</keyword>
<keyword evidence="3 6" id="KW-0812">Transmembrane</keyword>
<comment type="similarity">
    <text evidence="2">Belongs to the clarin family.</text>
</comment>
<name>A0AAQ4NUV6_GASAC</name>
<dbReference type="PANTHER" id="PTHR31548">
    <property type="entry name" value="CLARIN"/>
    <property type="match status" value="1"/>
</dbReference>
<evidence type="ECO:0000256" key="2">
    <source>
        <dbReference type="ARBA" id="ARBA00005787"/>
    </source>
</evidence>
<evidence type="ECO:0000256" key="3">
    <source>
        <dbReference type="ARBA" id="ARBA00022692"/>
    </source>
</evidence>
<dbReference type="AlphaFoldDB" id="A0AAQ4NUV6"/>
<keyword evidence="8" id="KW-1185">Reference proteome</keyword>
<dbReference type="InterPro" id="IPR026748">
    <property type="entry name" value="Clarin"/>
</dbReference>
<organism evidence="7 8">
    <name type="scientific">Gasterosteus aculeatus aculeatus</name>
    <name type="common">three-spined stickleback</name>
    <dbReference type="NCBI Taxonomy" id="481459"/>
    <lineage>
        <taxon>Eukaryota</taxon>
        <taxon>Metazoa</taxon>
        <taxon>Chordata</taxon>
        <taxon>Craniata</taxon>
        <taxon>Vertebrata</taxon>
        <taxon>Euteleostomi</taxon>
        <taxon>Actinopterygii</taxon>
        <taxon>Neopterygii</taxon>
        <taxon>Teleostei</taxon>
        <taxon>Neoteleostei</taxon>
        <taxon>Acanthomorphata</taxon>
        <taxon>Eupercaria</taxon>
        <taxon>Perciformes</taxon>
        <taxon>Cottioidei</taxon>
        <taxon>Gasterosteales</taxon>
        <taxon>Gasterosteidae</taxon>
        <taxon>Gasterosteus</taxon>
    </lineage>
</organism>
<dbReference type="GO" id="GO:0007605">
    <property type="term" value="P:sensory perception of sound"/>
    <property type="evidence" value="ECO:0007669"/>
    <property type="project" value="UniProtKB-ARBA"/>
</dbReference>
<keyword evidence="4 6" id="KW-1133">Transmembrane helix</keyword>
<dbReference type="GO" id="GO:0016020">
    <property type="term" value="C:membrane"/>
    <property type="evidence" value="ECO:0007669"/>
    <property type="project" value="UniProtKB-SubCell"/>
</dbReference>
<sequence length="231" mass="25365">MPSLTKSLYFMSSALLTSIAVGVLGFCMSTEWAKMAMECTRNGSSFSNGSAVVTLGPFTGHMNRSFCPLFGGQDEFTMLQRLADLGVGPVALHSVVLCLLVLCLVFSGGSILISLYNSVSNPYETYMGPIGLYVCSSLSAFFSVLVLLIFALNVTLTSMAEDLVQSFADTLVAELRNKTSEMQLGYYLVVLYPGLSLFVVALVYFYDHTAYTQRREQQRPTEDAPKEIMMY</sequence>
<feature type="transmembrane region" description="Helical" evidence="6">
    <location>
        <begin position="184"/>
        <end position="206"/>
    </location>
</feature>
<dbReference type="PANTHER" id="PTHR31548:SF3">
    <property type="entry name" value="CLARIN-3"/>
    <property type="match status" value="1"/>
</dbReference>
<evidence type="ECO:0000256" key="4">
    <source>
        <dbReference type="ARBA" id="ARBA00022989"/>
    </source>
</evidence>
<evidence type="ECO:0000256" key="5">
    <source>
        <dbReference type="ARBA" id="ARBA00023136"/>
    </source>
</evidence>
<feature type="transmembrane region" description="Helical" evidence="6">
    <location>
        <begin position="90"/>
        <end position="118"/>
    </location>
</feature>
<accession>A0AAQ4NUV6</accession>
<evidence type="ECO:0000256" key="6">
    <source>
        <dbReference type="SAM" id="Phobius"/>
    </source>
</evidence>
<reference evidence="7" key="3">
    <citation type="submission" date="2025-09" db="UniProtKB">
        <authorList>
            <consortium name="Ensembl"/>
        </authorList>
    </citation>
    <scope>IDENTIFICATION</scope>
</reference>
<comment type="subcellular location">
    <subcellularLocation>
        <location evidence="1">Membrane</location>
        <topology evidence="1">Multi-pass membrane protein</topology>
    </subcellularLocation>
</comment>
<dbReference type="Proteomes" id="UP000007635">
    <property type="component" value="Chromosome V"/>
</dbReference>
<dbReference type="Ensembl" id="ENSGACT00000067999.1">
    <property type="protein sequence ID" value="ENSGACP00000030455.1"/>
    <property type="gene ID" value="ENSGACG00000002659.2"/>
</dbReference>
<dbReference type="Pfam" id="PF25807">
    <property type="entry name" value="Clarin-2"/>
    <property type="match status" value="1"/>
</dbReference>